<dbReference type="InterPro" id="IPR031545">
    <property type="entry name" value="SRP72_TPR-like"/>
</dbReference>
<evidence type="ECO:0000313" key="9">
    <source>
        <dbReference type="WBParaSite" id="maker-uti_cns_0006773-snap-gene-0.2-mRNA-1"/>
    </source>
</evidence>
<evidence type="ECO:0000256" key="5">
    <source>
        <dbReference type="PROSITE-ProRule" id="PRU00108"/>
    </source>
</evidence>
<dbReference type="GO" id="GO:0006614">
    <property type="term" value="P:SRP-dependent cotranslational protein targeting to membrane"/>
    <property type="evidence" value="ECO:0007669"/>
    <property type="project" value="InterPro"/>
</dbReference>
<feature type="region of interest" description="Disordered" evidence="6">
    <location>
        <begin position="702"/>
        <end position="745"/>
    </location>
</feature>
<proteinExistence type="inferred from homology"/>
<dbReference type="Gene3D" id="1.10.10.60">
    <property type="entry name" value="Homeodomain-like"/>
    <property type="match status" value="1"/>
</dbReference>
<evidence type="ECO:0000256" key="2">
    <source>
        <dbReference type="ARBA" id="ARBA00023125"/>
    </source>
</evidence>
<evidence type="ECO:0000313" key="8">
    <source>
        <dbReference type="Proteomes" id="UP000095280"/>
    </source>
</evidence>
<dbReference type="GO" id="GO:0005634">
    <property type="term" value="C:nucleus"/>
    <property type="evidence" value="ECO:0007669"/>
    <property type="project" value="UniProtKB-SubCell"/>
</dbReference>
<dbReference type="Gene3D" id="1.25.40.10">
    <property type="entry name" value="Tetratricopeptide repeat domain"/>
    <property type="match status" value="1"/>
</dbReference>
<comment type="subcellular location">
    <subcellularLocation>
        <location evidence="5">Nucleus</location>
    </subcellularLocation>
</comment>
<feature type="compositionally biased region" description="Low complexity" evidence="6">
    <location>
        <begin position="418"/>
        <end position="448"/>
    </location>
</feature>
<protein>
    <submittedName>
        <fullName evidence="9">Homeobox domain-containing protein</fullName>
    </submittedName>
</protein>
<feature type="region of interest" description="Disordered" evidence="6">
    <location>
        <begin position="407"/>
        <end position="448"/>
    </location>
</feature>
<feature type="region of interest" description="Disordered" evidence="6">
    <location>
        <begin position="596"/>
        <end position="623"/>
    </location>
</feature>
<keyword evidence="4 5" id="KW-0539">Nucleus</keyword>
<dbReference type="WBParaSite" id="maker-uti_cns_0006773-snap-gene-0.2-mRNA-1">
    <property type="protein sequence ID" value="maker-uti_cns_0006773-snap-gene-0.2-mRNA-1"/>
    <property type="gene ID" value="maker-uti_cns_0006773-snap-gene-0.2"/>
</dbReference>
<dbReference type="PANTHER" id="PTHR14094">
    <property type="entry name" value="SIGNAL RECOGNITION PARTICLE 72"/>
    <property type="match status" value="1"/>
</dbReference>
<feature type="domain" description="Homeobox" evidence="7">
    <location>
        <begin position="739"/>
        <end position="802"/>
    </location>
</feature>
<dbReference type="FunFam" id="1.10.10.60:FF:000004">
    <property type="entry name" value="Meis2 homeobox isoform 2c"/>
    <property type="match status" value="1"/>
</dbReference>
<organism evidence="8 9">
    <name type="scientific">Macrostomum lignano</name>
    <dbReference type="NCBI Taxonomy" id="282301"/>
    <lineage>
        <taxon>Eukaryota</taxon>
        <taxon>Metazoa</taxon>
        <taxon>Spiralia</taxon>
        <taxon>Lophotrochozoa</taxon>
        <taxon>Platyhelminthes</taxon>
        <taxon>Rhabditophora</taxon>
        <taxon>Macrostomorpha</taxon>
        <taxon>Macrostomida</taxon>
        <taxon>Macrostomidae</taxon>
        <taxon>Macrostomum</taxon>
    </lineage>
</organism>
<dbReference type="AlphaFoldDB" id="A0A1I8HLS4"/>
<feature type="DNA-binding region" description="Homeobox" evidence="5">
    <location>
        <begin position="741"/>
        <end position="803"/>
    </location>
</feature>
<evidence type="ECO:0000256" key="1">
    <source>
        <dbReference type="ARBA" id="ARBA00009661"/>
    </source>
</evidence>
<name>A0A1I8HLS4_9PLAT</name>
<keyword evidence="8" id="KW-1185">Reference proteome</keyword>
<dbReference type="SUPFAM" id="SSF46689">
    <property type="entry name" value="Homeodomain-like"/>
    <property type="match status" value="1"/>
</dbReference>
<dbReference type="PROSITE" id="PS50071">
    <property type="entry name" value="HOMEOBOX_2"/>
    <property type="match status" value="1"/>
</dbReference>
<keyword evidence="2 5" id="KW-0238">DNA-binding</keyword>
<dbReference type="Pfam" id="PF16493">
    <property type="entry name" value="Meis_PKNOX_N"/>
    <property type="match status" value="2"/>
</dbReference>
<dbReference type="InterPro" id="IPR032453">
    <property type="entry name" value="PKNOX/Meis_N"/>
</dbReference>
<dbReference type="SUPFAM" id="SSF48452">
    <property type="entry name" value="TPR-like"/>
    <property type="match status" value="1"/>
</dbReference>
<feature type="compositionally biased region" description="Pro residues" evidence="6">
    <location>
        <begin position="667"/>
        <end position="677"/>
    </location>
</feature>
<evidence type="ECO:0000256" key="3">
    <source>
        <dbReference type="ARBA" id="ARBA00023155"/>
    </source>
</evidence>
<accession>A0A1I8HLS4</accession>
<dbReference type="GO" id="GO:0006355">
    <property type="term" value="P:regulation of DNA-templated transcription"/>
    <property type="evidence" value="ECO:0007669"/>
    <property type="project" value="InterPro"/>
</dbReference>
<feature type="region of interest" description="Disordered" evidence="6">
    <location>
        <begin position="667"/>
        <end position="690"/>
    </location>
</feature>
<dbReference type="InterPro" id="IPR008422">
    <property type="entry name" value="KN_HD"/>
</dbReference>
<evidence type="ECO:0000256" key="6">
    <source>
        <dbReference type="SAM" id="MobiDB-lite"/>
    </source>
</evidence>
<dbReference type="GO" id="GO:0043022">
    <property type="term" value="F:ribosome binding"/>
    <property type="evidence" value="ECO:0007669"/>
    <property type="project" value="TreeGrafter"/>
</dbReference>
<comment type="similarity">
    <text evidence="1">Belongs to the TALE/MEIS homeobox family.</text>
</comment>
<dbReference type="InterPro" id="IPR001356">
    <property type="entry name" value="HD"/>
</dbReference>
<dbReference type="SMART" id="SM00389">
    <property type="entry name" value="HOX"/>
    <property type="match status" value="1"/>
</dbReference>
<dbReference type="Pfam" id="PF05920">
    <property type="entry name" value="Homeobox_KN"/>
    <property type="match status" value="1"/>
</dbReference>
<dbReference type="Proteomes" id="UP000095280">
    <property type="component" value="Unplaced"/>
</dbReference>
<dbReference type="PANTHER" id="PTHR14094:SF9">
    <property type="entry name" value="SIGNAL RECOGNITION PARTICLE SUBUNIT SRP72"/>
    <property type="match status" value="1"/>
</dbReference>
<dbReference type="InterPro" id="IPR009057">
    <property type="entry name" value="Homeodomain-like_sf"/>
</dbReference>
<evidence type="ECO:0000256" key="4">
    <source>
        <dbReference type="ARBA" id="ARBA00023242"/>
    </source>
</evidence>
<dbReference type="CDD" id="cd00086">
    <property type="entry name" value="homeodomain"/>
    <property type="match status" value="1"/>
</dbReference>
<dbReference type="InterPro" id="IPR011990">
    <property type="entry name" value="TPR-like_helical_dom_sf"/>
</dbReference>
<dbReference type="GO" id="GO:0005786">
    <property type="term" value="C:signal recognition particle, endoplasmic reticulum targeting"/>
    <property type="evidence" value="ECO:0007669"/>
    <property type="project" value="TreeGrafter"/>
</dbReference>
<dbReference type="GO" id="GO:0003677">
    <property type="term" value="F:DNA binding"/>
    <property type="evidence" value="ECO:0007669"/>
    <property type="project" value="UniProtKB-UniRule"/>
</dbReference>
<dbReference type="InterPro" id="IPR026270">
    <property type="entry name" value="SRP72"/>
</dbReference>
<sequence length="903" mass="98343">LSESPDEQKAFQCKTAALIHLGKFEDCLHHLKPSRSKFGVEQKFERAYCEYRLNRLAEALTSLENCDSPRDQELRAQVLYRLERFNESLALYRSLVRNCADDYGEEREANMAAACAARCLFGDAEQLNDADEDEAIKLLARDTYDQLYNVACALIGRGRLDEAAETLSEAERACREALAEDDQETLMEELAPIQFQQAYLAQKTGNQQRQQEARKTYQSIANAKLADASLLAVCANNLVCANRDQNLFDSKKRIKFASGDALKQKLTKKQKQAIAMNQCLVYLYSNQGDLCKRSAEQLLKSDPNNETLALIVAAQLARERTPGGASGGGVNASATNYLESLCAQQPDFVQTRIALAQLFAQAGSPRQACEALKQLPPDLLFSDRIVSAVMRLYASVEDRDASLLTPTPQALTVDRVDVPQQQQPRQENSSSSQTASVDASSSASAESGVQSQHIELSHNLICSHPLYPLLSMVFEKCELATCQTNREKPGSLADDGSSASAAASSDLQGAAAAGGGGSEGDVCSSLSFDEDIAAFARELNTANGGPLTADEELDSLMIQAIQVLRLHLLELEKVHELCDNFCTRYITCLKGKMSVSEVDSNSAPPPQEQQQQQQMKFEAGQQAAPPLEAAHLLHLQQHQPPLSNSEQPSIFLPMYQHQPPVPLLAVVPPPPPPPPPLLQGATAAARPMPAETGSMLAESFEASLGSGSGAASQDDETGLDVDGEKRGGDSGGEEAEARRRRQRKRGIFPKCATNIMRAWLFQNLSHPYPSEEQKKQLSEDTGLTILQVNNWFINARRRIVQPMVDHSGQSDCSADAATNMPPLMEHGQTPRQLRYPASLPALHAAAASCFPGYPHPGQAMPAAAAGFQPQPHLPELHRQPQHILLSTDSVGQYETSATAKFAN</sequence>
<keyword evidence="3 5" id="KW-0371">Homeobox</keyword>
<feature type="compositionally biased region" description="Low complexity" evidence="6">
    <location>
        <begin position="702"/>
        <end position="712"/>
    </location>
</feature>
<evidence type="ECO:0000259" key="7">
    <source>
        <dbReference type="PROSITE" id="PS50071"/>
    </source>
</evidence>
<reference evidence="9" key="1">
    <citation type="submission" date="2016-11" db="UniProtKB">
        <authorList>
            <consortium name="WormBaseParasite"/>
        </authorList>
    </citation>
    <scope>IDENTIFICATION</scope>
</reference>
<dbReference type="GO" id="GO:0008312">
    <property type="term" value="F:7S RNA binding"/>
    <property type="evidence" value="ECO:0007669"/>
    <property type="project" value="TreeGrafter"/>
</dbReference>
<dbReference type="Pfam" id="PF17004">
    <property type="entry name" value="SRP_TPR_like"/>
    <property type="match status" value="1"/>
</dbReference>